<accession>A0A1I7CPE7</accession>
<dbReference type="Pfam" id="PF06707">
    <property type="entry name" value="DUF1194"/>
    <property type="match status" value="1"/>
</dbReference>
<dbReference type="InterPro" id="IPR010607">
    <property type="entry name" value="DUF1194"/>
</dbReference>
<dbReference type="eggNOG" id="COG2304">
    <property type="taxonomic scope" value="Bacteria"/>
</dbReference>
<dbReference type="Proteomes" id="UP000182466">
    <property type="component" value="Unassembled WGS sequence"/>
</dbReference>
<feature type="domain" description="VWFA" evidence="1">
    <location>
        <begin position="40"/>
        <end position="229"/>
    </location>
</feature>
<gene>
    <name evidence="2" type="ORF">SAMN05216236_11862</name>
</gene>
<organism evidence="2 3">
    <name type="scientific">Sedimentitalea nanhaiensis</name>
    <dbReference type="NCBI Taxonomy" id="999627"/>
    <lineage>
        <taxon>Bacteria</taxon>
        <taxon>Pseudomonadati</taxon>
        <taxon>Pseudomonadota</taxon>
        <taxon>Alphaproteobacteria</taxon>
        <taxon>Rhodobacterales</taxon>
        <taxon>Paracoccaceae</taxon>
        <taxon>Sedimentitalea</taxon>
    </lineage>
</organism>
<proteinExistence type="predicted"/>
<dbReference type="AlphaFoldDB" id="A0A1I7CPE7"/>
<keyword evidence="3" id="KW-1185">Reference proteome</keyword>
<dbReference type="InterPro" id="IPR002035">
    <property type="entry name" value="VWF_A"/>
</dbReference>
<name>A0A1I7CPE7_9RHOB</name>
<dbReference type="STRING" id="999627.SAMN05216236_11862"/>
<dbReference type="PROSITE" id="PS50234">
    <property type="entry name" value="VWFA"/>
    <property type="match status" value="1"/>
</dbReference>
<evidence type="ECO:0000313" key="3">
    <source>
        <dbReference type="Proteomes" id="UP000182466"/>
    </source>
</evidence>
<sequence length="241" mass="26138">MIAATWQDKVSKPGYCWPMRLTVASLLTVLGGPAVCCDLALALAVDVSGSVDAQEYRIQMDGLAAALRDGVISEALVRGRAEVMLVQWTGSSRQQITVPWMRIDSFAALDQFADRVAADNRIWRNYSTAIGEALAFVMPAFQQVGHCKRHLIDISGDGLSNEGIAPTALHPGLKRAGITVNAIAIEASESDLTAYFYENVIVGEGAFVVPARSFAEYPARIRKKLLREVTRQTARGFVPGQ</sequence>
<dbReference type="SUPFAM" id="SSF53300">
    <property type="entry name" value="vWA-like"/>
    <property type="match status" value="1"/>
</dbReference>
<reference evidence="2 3" key="1">
    <citation type="submission" date="2016-10" db="EMBL/GenBank/DDBJ databases">
        <authorList>
            <person name="de Groot N.N."/>
        </authorList>
    </citation>
    <scope>NUCLEOTIDE SEQUENCE [LARGE SCALE GENOMIC DNA]</scope>
    <source>
        <strain evidence="2 3">CGMCC 1.10959</strain>
    </source>
</reference>
<dbReference type="Gene3D" id="3.40.50.410">
    <property type="entry name" value="von Willebrand factor, type A domain"/>
    <property type="match status" value="1"/>
</dbReference>
<dbReference type="CDD" id="cd00198">
    <property type="entry name" value="vWFA"/>
    <property type="match status" value="1"/>
</dbReference>
<dbReference type="EMBL" id="FPAW01000018">
    <property type="protein sequence ID" value="SFU01282.1"/>
    <property type="molecule type" value="Genomic_DNA"/>
</dbReference>
<evidence type="ECO:0000259" key="1">
    <source>
        <dbReference type="PROSITE" id="PS50234"/>
    </source>
</evidence>
<protein>
    <submittedName>
        <fullName evidence="2">Ca-activated chloride channel family protein</fullName>
    </submittedName>
</protein>
<evidence type="ECO:0000313" key="2">
    <source>
        <dbReference type="EMBL" id="SFU01282.1"/>
    </source>
</evidence>
<dbReference type="InterPro" id="IPR036465">
    <property type="entry name" value="vWFA_dom_sf"/>
</dbReference>